<dbReference type="OrthoDB" id="691673at2759"/>
<proteinExistence type="predicted"/>
<dbReference type="Gene3D" id="1.10.10.60">
    <property type="entry name" value="Homeodomain-like"/>
    <property type="match status" value="1"/>
</dbReference>
<feature type="compositionally biased region" description="Basic and acidic residues" evidence="1">
    <location>
        <begin position="325"/>
        <end position="340"/>
    </location>
</feature>
<evidence type="ECO:0000313" key="6">
    <source>
        <dbReference type="EMBL" id="CAF3943534.1"/>
    </source>
</evidence>
<gene>
    <name evidence="3" type="ORF">GPM918_LOCUS1871</name>
    <name evidence="4" type="ORF">OVA965_LOCUS21267</name>
    <name evidence="5" type="ORF">SRO942_LOCUS1871</name>
    <name evidence="6" type="ORF">TMI583_LOCUS21878</name>
</gene>
<dbReference type="EMBL" id="CAJNOK010011609">
    <property type="protein sequence ID" value="CAF1143987.1"/>
    <property type="molecule type" value="Genomic_DNA"/>
</dbReference>
<dbReference type="Pfam" id="PF13837">
    <property type="entry name" value="Myb_DNA-bind_4"/>
    <property type="match status" value="1"/>
</dbReference>
<feature type="domain" description="Myb/SANT-like DNA-binding" evidence="2">
    <location>
        <begin position="7"/>
        <end position="93"/>
    </location>
</feature>
<reference evidence="3" key="1">
    <citation type="submission" date="2021-02" db="EMBL/GenBank/DDBJ databases">
        <authorList>
            <person name="Nowell W R."/>
        </authorList>
    </citation>
    <scope>NUCLEOTIDE SEQUENCE</scope>
</reference>
<evidence type="ECO:0000313" key="5">
    <source>
        <dbReference type="EMBL" id="CAF3552013.1"/>
    </source>
</evidence>
<dbReference type="PANTHER" id="PTHR47595:SF1">
    <property type="entry name" value="MYB_SANT-LIKE DNA-BINDING DOMAIN-CONTAINING PROTEIN"/>
    <property type="match status" value="1"/>
</dbReference>
<dbReference type="EMBL" id="CAJNOQ010000190">
    <property type="protein sequence ID" value="CAF0769987.1"/>
    <property type="molecule type" value="Genomic_DNA"/>
</dbReference>
<evidence type="ECO:0000313" key="3">
    <source>
        <dbReference type="EMBL" id="CAF0769987.1"/>
    </source>
</evidence>
<protein>
    <recommendedName>
        <fullName evidence="2">Myb/SANT-like DNA-binding domain-containing protein</fullName>
    </recommendedName>
</protein>
<evidence type="ECO:0000259" key="2">
    <source>
        <dbReference type="Pfam" id="PF13837"/>
    </source>
</evidence>
<evidence type="ECO:0000256" key="1">
    <source>
        <dbReference type="SAM" id="MobiDB-lite"/>
    </source>
</evidence>
<dbReference type="EMBL" id="CAJOBC010000190">
    <property type="protein sequence ID" value="CAF3552013.1"/>
    <property type="molecule type" value="Genomic_DNA"/>
</dbReference>
<dbReference type="FunFam" id="1.10.10.60:FF:000032">
    <property type="entry name" value="Zinc finger and SCAN domain-containing 20"/>
    <property type="match status" value="1"/>
</dbReference>
<keyword evidence="7" id="KW-1185">Reference proteome</keyword>
<dbReference type="Proteomes" id="UP000677228">
    <property type="component" value="Unassembled WGS sequence"/>
</dbReference>
<dbReference type="EMBL" id="CAJOBA010027974">
    <property type="protein sequence ID" value="CAF3943534.1"/>
    <property type="molecule type" value="Genomic_DNA"/>
</dbReference>
<evidence type="ECO:0000313" key="4">
    <source>
        <dbReference type="EMBL" id="CAF1143987.1"/>
    </source>
</evidence>
<evidence type="ECO:0000313" key="7">
    <source>
        <dbReference type="Proteomes" id="UP000663829"/>
    </source>
</evidence>
<dbReference type="AlphaFoldDB" id="A0A813QQV4"/>
<name>A0A813QQV4_9BILA</name>
<dbReference type="Proteomes" id="UP000663829">
    <property type="component" value="Unassembled WGS sequence"/>
</dbReference>
<comment type="caution">
    <text evidence="3">The sequence shown here is derived from an EMBL/GenBank/DDBJ whole genome shotgun (WGS) entry which is preliminary data.</text>
</comment>
<feature type="region of interest" description="Disordered" evidence="1">
    <location>
        <begin position="300"/>
        <end position="357"/>
    </location>
</feature>
<dbReference type="Proteomes" id="UP000682733">
    <property type="component" value="Unassembled WGS sequence"/>
</dbReference>
<feature type="compositionally biased region" description="Basic and acidic residues" evidence="1">
    <location>
        <begin position="141"/>
        <end position="155"/>
    </location>
</feature>
<dbReference type="Proteomes" id="UP000681722">
    <property type="component" value="Unassembled WGS sequence"/>
</dbReference>
<organism evidence="3 7">
    <name type="scientific">Didymodactylos carnosus</name>
    <dbReference type="NCBI Taxonomy" id="1234261"/>
    <lineage>
        <taxon>Eukaryota</taxon>
        <taxon>Metazoa</taxon>
        <taxon>Spiralia</taxon>
        <taxon>Gnathifera</taxon>
        <taxon>Rotifera</taxon>
        <taxon>Eurotatoria</taxon>
        <taxon>Bdelloidea</taxon>
        <taxon>Philodinida</taxon>
        <taxon>Philodinidae</taxon>
        <taxon>Didymodactylos</taxon>
    </lineage>
</organism>
<dbReference type="PANTHER" id="PTHR47595">
    <property type="entry name" value="HEAT SHOCK 70 KDA PROTEIN 14"/>
    <property type="match status" value="1"/>
</dbReference>
<accession>A0A813QQV4</accession>
<dbReference type="InterPro" id="IPR044822">
    <property type="entry name" value="Myb_DNA-bind_4"/>
</dbReference>
<feature type="region of interest" description="Disordered" evidence="1">
    <location>
        <begin position="132"/>
        <end position="191"/>
    </location>
</feature>
<sequence length="357" mass="41797">MPRGISWSYNETDALIQIWADENTQHALKSNSRNRCVYEDIAKRLQILGINRNADQCQMRIKLLKKLYRQAKETINRGDRSQRPCPFYDEIDMILGHTSFTDDNMVNYECEQNYENEDDDEQQVENNNYYSIIKENDSDDDPKMKKNYSETKENDNTSGYEPSFEQHEDEEDNKSNHRLISSPPPPPLHMNNKSKSTLNTIKFSSCYNDSLTLAIEKLIDYKNKSESRWYQFLKDQSELEKKRREQDRQYQLQVLQLLIRATTIQQQNNQYQPQQSFPLTAFQQLLSSLDPTSIAAVISTVSTHQQQQQQKHNKRPLSSSPVDLSENKVKKLHFSIERESITSNNGENSSHSHDDID</sequence>